<proteinExistence type="inferred from homology"/>
<dbReference type="PANTHER" id="PTHR31793:SF27">
    <property type="entry name" value="NOVEL THIOESTERASE SUPERFAMILY DOMAIN AND SAPOSIN A-TYPE DOMAIN CONTAINING PROTEIN (0610012H03RIK)"/>
    <property type="match status" value="1"/>
</dbReference>
<comment type="caution">
    <text evidence="3">The sequence shown here is derived from an EMBL/GenBank/DDBJ whole genome shotgun (WGS) entry which is preliminary data.</text>
</comment>
<dbReference type="InterPro" id="IPR029069">
    <property type="entry name" value="HotDog_dom_sf"/>
</dbReference>
<dbReference type="CDD" id="cd00586">
    <property type="entry name" value="4HBT"/>
    <property type="match status" value="1"/>
</dbReference>
<dbReference type="eggNOG" id="COG0824">
    <property type="taxonomic scope" value="Bacteria"/>
</dbReference>
<dbReference type="PIRSF" id="PIRSF003230">
    <property type="entry name" value="YbgC"/>
    <property type="match status" value="1"/>
</dbReference>
<sequence>MNEYKPYRRKAYYYETDRMDIVHHSNYVRWLEEARVDMMEQLGCPFDFTEKHGIVSPVLSVSCEYKYPVRFGDEFEVNCHLLSFNGCKFELEYEVTNLTTGQLSLIAKTSHCFTGTDLRPIRMQKKFPQLYDNLLKALEDKGE</sequence>
<protein>
    <submittedName>
        <fullName evidence="3">Acyl-CoA thioester hydrolase, YbgC/YbaW family</fullName>
    </submittedName>
</protein>
<name>E9S7Y1_RUMAL</name>
<dbReference type="PANTHER" id="PTHR31793">
    <property type="entry name" value="4-HYDROXYBENZOYL-COA THIOESTERASE FAMILY MEMBER"/>
    <property type="match status" value="1"/>
</dbReference>
<dbReference type="SUPFAM" id="SSF54637">
    <property type="entry name" value="Thioesterase/thiol ester dehydrase-isomerase"/>
    <property type="match status" value="1"/>
</dbReference>
<reference evidence="3 4" key="1">
    <citation type="submission" date="2011-02" db="EMBL/GenBank/DDBJ databases">
        <authorList>
            <person name="Nelson K.E."/>
            <person name="Sutton G."/>
            <person name="Torralba M."/>
            <person name="Durkin S."/>
            <person name="Harkins D."/>
            <person name="Montgomery R."/>
            <person name="Ziemer C."/>
            <person name="Klaassens E."/>
            <person name="Ocuiv P."/>
            <person name="Morrison M."/>
        </authorList>
    </citation>
    <scope>NUCLEOTIDE SEQUENCE [LARGE SCALE GENOMIC DNA]</scope>
    <source>
        <strain evidence="3 4">8</strain>
    </source>
</reference>
<dbReference type="Gene3D" id="3.10.129.10">
    <property type="entry name" value="Hotdog Thioesterase"/>
    <property type="match status" value="1"/>
</dbReference>
<dbReference type="RefSeq" id="WP_002846960.1">
    <property type="nucleotide sequence ID" value="NZ_ADKM02000018.1"/>
</dbReference>
<dbReference type="EMBL" id="ADKM02000018">
    <property type="protein sequence ID" value="EGC04520.1"/>
    <property type="molecule type" value="Genomic_DNA"/>
</dbReference>
<evidence type="ECO:0000256" key="2">
    <source>
        <dbReference type="ARBA" id="ARBA00022801"/>
    </source>
</evidence>
<evidence type="ECO:0000313" key="4">
    <source>
        <dbReference type="Proteomes" id="UP000004259"/>
    </source>
</evidence>
<dbReference type="GO" id="GO:0047617">
    <property type="term" value="F:fatty acyl-CoA hydrolase activity"/>
    <property type="evidence" value="ECO:0007669"/>
    <property type="project" value="TreeGrafter"/>
</dbReference>
<organism evidence="3 4">
    <name type="scientific">Ruminococcus albus 8</name>
    <dbReference type="NCBI Taxonomy" id="246199"/>
    <lineage>
        <taxon>Bacteria</taxon>
        <taxon>Bacillati</taxon>
        <taxon>Bacillota</taxon>
        <taxon>Clostridia</taxon>
        <taxon>Eubacteriales</taxon>
        <taxon>Oscillospiraceae</taxon>
        <taxon>Ruminococcus</taxon>
    </lineage>
</organism>
<accession>E9S7Y1</accession>
<dbReference type="NCBIfam" id="TIGR00051">
    <property type="entry name" value="YbgC/FadM family acyl-CoA thioesterase"/>
    <property type="match status" value="1"/>
</dbReference>
<comment type="similarity">
    <text evidence="1">Belongs to the 4-hydroxybenzoyl-CoA thioesterase family.</text>
</comment>
<keyword evidence="2 3" id="KW-0378">Hydrolase</keyword>
<dbReference type="InterPro" id="IPR006684">
    <property type="entry name" value="YbgC/YbaW"/>
</dbReference>
<evidence type="ECO:0000256" key="1">
    <source>
        <dbReference type="ARBA" id="ARBA00005953"/>
    </source>
</evidence>
<gene>
    <name evidence="3" type="ORF">CUS_7356</name>
</gene>
<dbReference type="OrthoDB" id="9800856at2"/>
<evidence type="ECO:0000313" key="3">
    <source>
        <dbReference type="EMBL" id="EGC04520.1"/>
    </source>
</evidence>
<dbReference type="AlphaFoldDB" id="E9S7Y1"/>
<dbReference type="Proteomes" id="UP000004259">
    <property type="component" value="Unassembled WGS sequence"/>
</dbReference>
<dbReference type="STRING" id="246199.CUS_7356"/>
<keyword evidence="4" id="KW-1185">Reference proteome</keyword>
<dbReference type="Pfam" id="PF13279">
    <property type="entry name" value="4HBT_2"/>
    <property type="match status" value="1"/>
</dbReference>
<dbReference type="InterPro" id="IPR050563">
    <property type="entry name" value="4-hydroxybenzoyl-CoA_TE"/>
</dbReference>